<evidence type="ECO:0000259" key="1">
    <source>
        <dbReference type="Pfam" id="PF02754"/>
    </source>
</evidence>
<proteinExistence type="predicted"/>
<dbReference type="HOGENOM" id="CLU_023081_2_1_2"/>
<gene>
    <name evidence="2" type="ordered locus">FFONT_0420</name>
</gene>
<dbReference type="Proteomes" id="UP000007391">
    <property type="component" value="Chromosome"/>
</dbReference>
<accession>I0A0A3</accession>
<name>I0A0A3_FERFK</name>
<organism evidence="2 3">
    <name type="scientific">Fervidicoccus fontis (strain DSM 19380 / JCM 18336 / VKM B-2539 / Kam940)</name>
    <dbReference type="NCBI Taxonomy" id="1163730"/>
    <lineage>
        <taxon>Archaea</taxon>
        <taxon>Thermoproteota</taxon>
        <taxon>Thermoprotei</taxon>
        <taxon>Fervidicoccales</taxon>
        <taxon>Fervidicoccaceae</taxon>
        <taxon>Fervidicoccus</taxon>
    </lineage>
</organism>
<dbReference type="EMBL" id="CP003423">
    <property type="protein sequence ID" value="AFH42410.1"/>
    <property type="molecule type" value="Genomic_DNA"/>
</dbReference>
<dbReference type="InParanoid" id="I0A0A3"/>
<dbReference type="PANTHER" id="PTHR43255">
    <property type="entry name" value="IRON-SULFUR-BINDING OXIDOREDUCTASE FADF-RELATED-RELATED"/>
    <property type="match status" value="1"/>
</dbReference>
<keyword evidence="3" id="KW-1185">Reference proteome</keyword>
<feature type="domain" description="Cysteine-rich" evidence="1">
    <location>
        <begin position="219"/>
        <end position="301"/>
    </location>
</feature>
<dbReference type="InterPro" id="IPR051460">
    <property type="entry name" value="HdrC_iron-sulfur_subunit"/>
</dbReference>
<reference evidence="2 3" key="2">
    <citation type="journal article" date="2014" name="Extremophiles">
        <title>Analysis of the complete genome of Fervidococcus fontis confirms the distinct phylogenetic position of the order Fervidicoccales and suggests its environmental function.</title>
        <authorList>
            <person name="Lebedinsky A.V."/>
            <person name="Mardanov A.V."/>
            <person name="Kublanov I.V."/>
            <person name="Gumerov V.M."/>
            <person name="Beletsky A.V."/>
            <person name="Perevalova A.A."/>
            <person name="Bidzhieva S.Kh."/>
            <person name="Bonch-Osmolovskaya E.A."/>
            <person name="Skryabin K.G."/>
            <person name="Ravin N.V."/>
        </authorList>
    </citation>
    <scope>NUCLEOTIDE SEQUENCE [LARGE SCALE GENOMIC DNA]</scope>
    <source>
        <strain evidence="3">DSM 19380 / VKM B-2539 / Kam940</strain>
    </source>
</reference>
<reference evidence="3" key="1">
    <citation type="submission" date="2012-03" db="EMBL/GenBank/DDBJ databases">
        <title>Fervidicoccus fontis complete genome analysis confirms its distinct phylogenetic position and predicts its environmental function.</title>
        <authorList>
            <person name="Lebedinsky A.V."/>
            <person name="Mardanov A.V."/>
            <person name="Gumerov V.M."/>
            <person name="Beletsky A.V."/>
            <person name="Kublanov I.V."/>
            <person name="Perevalova A.A."/>
            <person name="Bonch-Osmolovskaya E.A."/>
            <person name="Ravin N.V."/>
            <person name="Skryabin K.G."/>
        </authorList>
    </citation>
    <scope>NUCLEOTIDE SEQUENCE [LARGE SCALE GENOMIC DNA]</scope>
    <source>
        <strain evidence="3">DSM 19380 / VKM B-2539 / Kam940</strain>
    </source>
</reference>
<dbReference type="AlphaFoldDB" id="I0A0A3"/>
<dbReference type="eggNOG" id="arCOG00332">
    <property type="taxonomic scope" value="Archaea"/>
</dbReference>
<dbReference type="InterPro" id="IPR004017">
    <property type="entry name" value="Cys_rich_dom"/>
</dbReference>
<evidence type="ECO:0000313" key="3">
    <source>
        <dbReference type="Proteomes" id="UP000007391"/>
    </source>
</evidence>
<dbReference type="GO" id="GO:0016491">
    <property type="term" value="F:oxidoreductase activity"/>
    <property type="evidence" value="ECO:0007669"/>
    <property type="project" value="UniProtKB-ARBA"/>
</dbReference>
<sequence length="323" mass="37234">MKKMTLPIKEILNMMVSFDKKYGIPFPVSTEIIYKWALGTDLPKNTDTVIYTGGLYQLVPYIKEFTNYLESIEEAKGTSIIMKFGERFISLTDFFAKIVVNVSKDELEKQYSIIRNIVELIKSTGTDFGYLYDKDMYTGVLLFDYGLKDAFKEHAESVHKNLKESGVKAVITIDPHTTYILKTIYPKILKDFNINVINYLELLYKFKMKPKREIHESFTIHDPCYYARNLNIITQPRELLLNGGVKINEPFRTKELTFCCGSPVETLSPSLSKEIAKTRLEELVLTSDRIITMCPMCNLSLSRVNEKNASIEDISEVLKKIYL</sequence>
<dbReference type="KEGG" id="ffo:FFONT_0420"/>
<dbReference type="GO" id="GO:0005886">
    <property type="term" value="C:plasma membrane"/>
    <property type="evidence" value="ECO:0007669"/>
    <property type="project" value="TreeGrafter"/>
</dbReference>
<dbReference type="PANTHER" id="PTHR43255:SF2">
    <property type="entry name" value="HETERODISULFIDE REDUCTASE RELATED PROTEIN"/>
    <property type="match status" value="1"/>
</dbReference>
<dbReference type="STRING" id="1163730.FFONT_0420"/>
<dbReference type="Pfam" id="PF02754">
    <property type="entry name" value="CCG"/>
    <property type="match status" value="1"/>
</dbReference>
<evidence type="ECO:0000313" key="2">
    <source>
        <dbReference type="EMBL" id="AFH42410.1"/>
    </source>
</evidence>
<protein>
    <submittedName>
        <fullName evidence="2">Putative Fe-S oxidoreductase</fullName>
    </submittedName>
</protein>